<dbReference type="GO" id="GO:1990542">
    <property type="term" value="P:mitochondrial transmembrane transport"/>
    <property type="evidence" value="ECO:0007669"/>
    <property type="project" value="InterPro"/>
</dbReference>
<dbReference type="InterPro" id="IPR045315">
    <property type="entry name" value="Mtm1-like"/>
</dbReference>
<feature type="repeat" description="Solcar" evidence="10">
    <location>
        <begin position="349"/>
        <end position="456"/>
    </location>
</feature>
<dbReference type="GO" id="GO:0005743">
    <property type="term" value="C:mitochondrial inner membrane"/>
    <property type="evidence" value="ECO:0007669"/>
    <property type="project" value="UniProtKB-SubCell"/>
</dbReference>
<dbReference type="EMBL" id="JAUEPN010000001">
    <property type="protein sequence ID" value="KAK3300852.1"/>
    <property type="molecule type" value="Genomic_DNA"/>
</dbReference>
<evidence type="ECO:0000313" key="14">
    <source>
        <dbReference type="Proteomes" id="UP001278766"/>
    </source>
</evidence>
<dbReference type="PANTHER" id="PTHR45760:SF2">
    <property type="entry name" value="FI19922P1-RELATED"/>
    <property type="match status" value="1"/>
</dbReference>
<dbReference type="SUPFAM" id="SSF103506">
    <property type="entry name" value="Mitochondrial carrier"/>
    <property type="match status" value="1"/>
</dbReference>
<evidence type="ECO:0000256" key="8">
    <source>
        <dbReference type="ARBA" id="ARBA00023128"/>
    </source>
</evidence>
<dbReference type="PANTHER" id="PTHR45760">
    <property type="entry name" value="FI19922P1-RELATED"/>
    <property type="match status" value="1"/>
</dbReference>
<evidence type="ECO:0000256" key="11">
    <source>
        <dbReference type="RuleBase" id="RU000488"/>
    </source>
</evidence>
<dbReference type="AlphaFoldDB" id="A0AAE0HR31"/>
<dbReference type="RefSeq" id="XP_062664366.1">
    <property type="nucleotide sequence ID" value="XM_062805866.1"/>
</dbReference>
<keyword evidence="14" id="KW-1185">Reference proteome</keyword>
<proteinExistence type="inferred from homology"/>
<keyword evidence="8" id="KW-0496">Mitochondrion</keyword>
<dbReference type="Pfam" id="PF00153">
    <property type="entry name" value="Mito_carr"/>
    <property type="match status" value="3"/>
</dbReference>
<sequence>MAPFATSVHAHDAAGQNHDIISDHGAAADLPSDPVEITAMQKMLSATSGSLLTGLLGMYHPTPLDVVRVRWQSQGVTQPVIDFTKLAIPTTATPGAAAFRPADLGVTACCREVFFTNNNAEACLAGPRPLSQNNIHATNPATSPSAINCAVEQTQQRTFTSTFDGLRKIARNEGVTTLWRGLSPTLVMAIPANIIYFTGYEWLRFNRAGSPIARGVPDDYAPLVAGSTARVLAATAVSPIELFRTRLQAVPERAAANPLASTFRGIQDMVAAHGYRALWRGLSLTLWRDVPFSGMYWWGYETIRGRLADARERRTRDGLGLELDLERGRDGGSRSRSRSRSRASDNHADTFTDSFIAGAASGGFASVVTMPFDVGKTRTQVFRDTGAPSTTTTTTATTTAAATAAAPEERNMARLLWHIFRTEGLPGLFRGCVPRTLRVAPACAIMISSYEVGKRVFRGVNERALAERRGLATASGAAEAAAVGGVGGRGV</sequence>
<feature type="repeat" description="Solcar" evidence="10">
    <location>
        <begin position="113"/>
        <end position="206"/>
    </location>
</feature>
<keyword evidence="4 10" id="KW-0812">Transmembrane</keyword>
<evidence type="ECO:0000256" key="5">
    <source>
        <dbReference type="ARBA" id="ARBA00022737"/>
    </source>
</evidence>
<dbReference type="InterPro" id="IPR023395">
    <property type="entry name" value="MCP_dom_sf"/>
</dbReference>
<dbReference type="Proteomes" id="UP001278766">
    <property type="component" value="Unassembled WGS sequence"/>
</dbReference>
<protein>
    <submittedName>
        <fullName evidence="13">Mitochondrial carrier domain-containing protein</fullName>
    </submittedName>
</protein>
<evidence type="ECO:0000256" key="2">
    <source>
        <dbReference type="ARBA" id="ARBA00006375"/>
    </source>
</evidence>
<dbReference type="InterPro" id="IPR018108">
    <property type="entry name" value="MCP_transmembrane"/>
</dbReference>
<evidence type="ECO:0000256" key="3">
    <source>
        <dbReference type="ARBA" id="ARBA00022448"/>
    </source>
</evidence>
<dbReference type="GeneID" id="87842814"/>
<evidence type="ECO:0000256" key="12">
    <source>
        <dbReference type="SAM" id="MobiDB-lite"/>
    </source>
</evidence>
<dbReference type="PROSITE" id="PS50920">
    <property type="entry name" value="SOLCAR"/>
    <property type="match status" value="3"/>
</dbReference>
<comment type="subcellular location">
    <subcellularLocation>
        <location evidence="1">Mitochondrion inner membrane</location>
        <topology evidence="1">Multi-pass membrane protein</topology>
    </subcellularLocation>
</comment>
<name>A0AAE0HR31_9PEZI</name>
<keyword evidence="3 11" id="KW-0813">Transport</keyword>
<feature type="region of interest" description="Disordered" evidence="12">
    <location>
        <begin position="324"/>
        <end position="346"/>
    </location>
</feature>
<feature type="compositionally biased region" description="Basic and acidic residues" evidence="12">
    <location>
        <begin position="324"/>
        <end position="333"/>
    </location>
</feature>
<organism evidence="13 14">
    <name type="scientific">Chaetomium fimeti</name>
    <dbReference type="NCBI Taxonomy" id="1854472"/>
    <lineage>
        <taxon>Eukaryota</taxon>
        <taxon>Fungi</taxon>
        <taxon>Dikarya</taxon>
        <taxon>Ascomycota</taxon>
        <taxon>Pezizomycotina</taxon>
        <taxon>Sordariomycetes</taxon>
        <taxon>Sordariomycetidae</taxon>
        <taxon>Sordariales</taxon>
        <taxon>Chaetomiaceae</taxon>
        <taxon>Chaetomium</taxon>
    </lineage>
</organism>
<evidence type="ECO:0000313" key="13">
    <source>
        <dbReference type="EMBL" id="KAK3300852.1"/>
    </source>
</evidence>
<evidence type="ECO:0000256" key="6">
    <source>
        <dbReference type="ARBA" id="ARBA00022792"/>
    </source>
</evidence>
<keyword evidence="9 10" id="KW-0472">Membrane</keyword>
<gene>
    <name evidence="13" type="ORF">B0H64DRAFT_428822</name>
</gene>
<evidence type="ECO:0000256" key="9">
    <source>
        <dbReference type="ARBA" id="ARBA00023136"/>
    </source>
</evidence>
<reference evidence="13" key="2">
    <citation type="submission" date="2023-06" db="EMBL/GenBank/DDBJ databases">
        <authorList>
            <consortium name="Lawrence Berkeley National Laboratory"/>
            <person name="Haridas S."/>
            <person name="Hensen N."/>
            <person name="Bonometti L."/>
            <person name="Westerberg I."/>
            <person name="Brannstrom I.O."/>
            <person name="Guillou S."/>
            <person name="Cros-Aarteil S."/>
            <person name="Calhoun S."/>
            <person name="Kuo A."/>
            <person name="Mondo S."/>
            <person name="Pangilinan J."/>
            <person name="Riley R."/>
            <person name="Labutti K."/>
            <person name="Andreopoulos B."/>
            <person name="Lipzen A."/>
            <person name="Chen C."/>
            <person name="Yanf M."/>
            <person name="Daum C."/>
            <person name="Ng V."/>
            <person name="Clum A."/>
            <person name="Steindorff A."/>
            <person name="Ohm R."/>
            <person name="Martin F."/>
            <person name="Silar P."/>
            <person name="Natvig D."/>
            <person name="Lalanne C."/>
            <person name="Gautier V."/>
            <person name="Ament-Velasquez S.L."/>
            <person name="Kruys A."/>
            <person name="Hutchinson M.I."/>
            <person name="Powell A.J."/>
            <person name="Barry K."/>
            <person name="Miller A.N."/>
            <person name="Grigoriev I.V."/>
            <person name="Debuchy R."/>
            <person name="Gladieux P."/>
            <person name="Thoren M.H."/>
            <person name="Johannesson H."/>
        </authorList>
    </citation>
    <scope>NUCLEOTIDE SEQUENCE</scope>
    <source>
        <strain evidence="13">CBS 168.71</strain>
    </source>
</reference>
<evidence type="ECO:0000256" key="4">
    <source>
        <dbReference type="ARBA" id="ARBA00022692"/>
    </source>
</evidence>
<keyword evidence="6" id="KW-0999">Mitochondrion inner membrane</keyword>
<reference evidence="13" key="1">
    <citation type="journal article" date="2023" name="Mol. Phylogenet. Evol.">
        <title>Genome-scale phylogeny and comparative genomics of the fungal order Sordariales.</title>
        <authorList>
            <person name="Hensen N."/>
            <person name="Bonometti L."/>
            <person name="Westerberg I."/>
            <person name="Brannstrom I.O."/>
            <person name="Guillou S."/>
            <person name="Cros-Aarteil S."/>
            <person name="Calhoun S."/>
            <person name="Haridas S."/>
            <person name="Kuo A."/>
            <person name="Mondo S."/>
            <person name="Pangilinan J."/>
            <person name="Riley R."/>
            <person name="LaButti K."/>
            <person name="Andreopoulos B."/>
            <person name="Lipzen A."/>
            <person name="Chen C."/>
            <person name="Yan M."/>
            <person name="Daum C."/>
            <person name="Ng V."/>
            <person name="Clum A."/>
            <person name="Steindorff A."/>
            <person name="Ohm R.A."/>
            <person name="Martin F."/>
            <person name="Silar P."/>
            <person name="Natvig D.O."/>
            <person name="Lalanne C."/>
            <person name="Gautier V."/>
            <person name="Ament-Velasquez S.L."/>
            <person name="Kruys A."/>
            <person name="Hutchinson M.I."/>
            <person name="Powell A.J."/>
            <person name="Barry K."/>
            <person name="Miller A.N."/>
            <person name="Grigoriev I.V."/>
            <person name="Debuchy R."/>
            <person name="Gladieux P."/>
            <person name="Hiltunen Thoren M."/>
            <person name="Johannesson H."/>
        </authorList>
    </citation>
    <scope>NUCLEOTIDE SEQUENCE</scope>
    <source>
        <strain evidence="13">CBS 168.71</strain>
    </source>
</reference>
<evidence type="ECO:0000256" key="10">
    <source>
        <dbReference type="PROSITE-ProRule" id="PRU00282"/>
    </source>
</evidence>
<dbReference type="Gene3D" id="1.50.40.10">
    <property type="entry name" value="Mitochondrial carrier domain"/>
    <property type="match status" value="1"/>
</dbReference>
<comment type="similarity">
    <text evidence="2 11">Belongs to the mitochondrial carrier (TC 2.A.29) family.</text>
</comment>
<comment type="caution">
    <text evidence="13">The sequence shown here is derived from an EMBL/GenBank/DDBJ whole genome shotgun (WGS) entry which is preliminary data.</text>
</comment>
<keyword evidence="5" id="KW-0677">Repeat</keyword>
<keyword evidence="7" id="KW-1133">Transmembrane helix</keyword>
<evidence type="ECO:0000256" key="1">
    <source>
        <dbReference type="ARBA" id="ARBA00004448"/>
    </source>
</evidence>
<accession>A0AAE0HR31</accession>
<evidence type="ECO:0000256" key="7">
    <source>
        <dbReference type="ARBA" id="ARBA00022989"/>
    </source>
</evidence>
<feature type="repeat" description="Solcar" evidence="10">
    <location>
        <begin position="217"/>
        <end position="306"/>
    </location>
</feature>